<gene>
    <name evidence="9" type="ORF">HHK36_012222</name>
</gene>
<evidence type="ECO:0000256" key="7">
    <source>
        <dbReference type="SAM" id="Phobius"/>
    </source>
</evidence>
<evidence type="ECO:0000313" key="10">
    <source>
        <dbReference type="Proteomes" id="UP000655225"/>
    </source>
</evidence>
<comment type="caution">
    <text evidence="9">The sequence shown here is derived from an EMBL/GenBank/DDBJ whole genome shotgun (WGS) entry which is preliminary data.</text>
</comment>
<comment type="similarity">
    <text evidence="2">Belongs to the GPAT/DAPAT family.</text>
</comment>
<dbReference type="PANTHER" id="PTHR15486">
    <property type="entry name" value="ANCIENT UBIQUITOUS PROTEIN"/>
    <property type="match status" value="1"/>
</dbReference>
<keyword evidence="3" id="KW-0808">Transferase</keyword>
<dbReference type="InterPro" id="IPR056462">
    <property type="entry name" value="HAD_RAM2/GPAT1-8"/>
</dbReference>
<dbReference type="PANTHER" id="PTHR15486:SF62">
    <property type="entry name" value="GLYCEROL-3-PHOSPHATE ACYLTRANSFERASE 2-RELATED"/>
    <property type="match status" value="1"/>
</dbReference>
<evidence type="ECO:0000256" key="4">
    <source>
        <dbReference type="ARBA" id="ARBA00022692"/>
    </source>
</evidence>
<sequence length="532" mass="59960">MASFKAIFFFFRILIRRLRSPRFLYRKASNGHASQLKFQKYPSLPHRSELSNQTLIFDVEGALLKSSSLFPYFMLVAFEAGGLLRALLLSLLYPLLFLVSEEMGLKIMVLVCFFGIKEDGFRAGRAVLPKFFLEGVGLEGFEVLMMCGRKVGVSDLPRIMVDGFLRDYMEVDFVVGRELKVVSGYYVGLMEDKKKDTFVLEEIFGEKKMGFDVLGISSFNKVLDHHLFSHCKEIYLVSEAEKRNWHHLPKEKYPKSLIFHDGRLAIRPTPLATLAMFIWVPFGFCLAITRALAFLSLPQKISTPILAYSGMRIKITKPKYSTISTTNGEKPKGLLYVCNHRTLLDPLYISIALGKPLSAVTYSLSRLSELFAPIRTVRLTRDREQDGKMMEKLLSEGDLVVCPEGTTCREPYLLRFSPLFAEISHDIVPVAMDAHVSMFYGTTASGLKCLDPLFFLMNPFPSYSVQLLEKVSGSATCHDDGGSRFNVANHVQSKLGEALGFQCTRLTRKDKYLILAGNEGVVTVGNTNQPKF</sequence>
<reference evidence="9 10" key="1">
    <citation type="submission" date="2020-04" db="EMBL/GenBank/DDBJ databases">
        <title>Plant Genome Project.</title>
        <authorList>
            <person name="Zhang R.-G."/>
        </authorList>
    </citation>
    <scope>NUCLEOTIDE SEQUENCE [LARGE SCALE GENOMIC DNA]</scope>
    <source>
        <strain evidence="9">YNK0</strain>
        <tissue evidence="9">Leaf</tissue>
    </source>
</reference>
<dbReference type="Pfam" id="PF23270">
    <property type="entry name" value="HAD_RAM2_N"/>
    <property type="match status" value="1"/>
</dbReference>
<keyword evidence="10" id="KW-1185">Reference proteome</keyword>
<keyword evidence="4 7" id="KW-0812">Transmembrane</keyword>
<dbReference type="OMA" id="PPVVHHG"/>
<dbReference type="GO" id="GO:0016791">
    <property type="term" value="F:phosphatase activity"/>
    <property type="evidence" value="ECO:0007669"/>
    <property type="project" value="TreeGrafter"/>
</dbReference>
<evidence type="ECO:0000256" key="6">
    <source>
        <dbReference type="ARBA" id="ARBA00023136"/>
    </source>
</evidence>
<dbReference type="CDD" id="cd06551">
    <property type="entry name" value="LPLAT"/>
    <property type="match status" value="1"/>
</dbReference>
<dbReference type="AlphaFoldDB" id="A0A834Z4D7"/>
<dbReference type="InterPro" id="IPR002123">
    <property type="entry name" value="Plipid/glycerol_acylTrfase"/>
</dbReference>
<keyword evidence="5 7" id="KW-1133">Transmembrane helix</keyword>
<dbReference type="Proteomes" id="UP000655225">
    <property type="component" value="Unassembled WGS sequence"/>
</dbReference>
<dbReference type="EMBL" id="JABCRI010000008">
    <property type="protein sequence ID" value="KAF8401289.1"/>
    <property type="molecule type" value="Genomic_DNA"/>
</dbReference>
<dbReference type="GO" id="GO:0016020">
    <property type="term" value="C:membrane"/>
    <property type="evidence" value="ECO:0007669"/>
    <property type="project" value="UniProtKB-SubCell"/>
</dbReference>
<evidence type="ECO:0000256" key="5">
    <source>
        <dbReference type="ARBA" id="ARBA00022989"/>
    </source>
</evidence>
<feature type="transmembrane region" description="Helical" evidence="7">
    <location>
        <begin position="271"/>
        <end position="295"/>
    </location>
</feature>
<organism evidence="9 10">
    <name type="scientific">Tetracentron sinense</name>
    <name type="common">Spur-leaf</name>
    <dbReference type="NCBI Taxonomy" id="13715"/>
    <lineage>
        <taxon>Eukaryota</taxon>
        <taxon>Viridiplantae</taxon>
        <taxon>Streptophyta</taxon>
        <taxon>Embryophyta</taxon>
        <taxon>Tracheophyta</taxon>
        <taxon>Spermatophyta</taxon>
        <taxon>Magnoliopsida</taxon>
        <taxon>Trochodendrales</taxon>
        <taxon>Trochodendraceae</taxon>
        <taxon>Tetracentron</taxon>
    </lineage>
</organism>
<feature type="domain" description="Phospholipid/glycerol acyltransferase" evidence="8">
    <location>
        <begin position="334"/>
        <end position="435"/>
    </location>
</feature>
<accession>A0A834Z4D7</accession>
<dbReference type="GO" id="GO:0090447">
    <property type="term" value="F:glycerol-3-phosphate 2-O-acyltransferase activity"/>
    <property type="evidence" value="ECO:0007669"/>
    <property type="project" value="TreeGrafter"/>
</dbReference>
<evidence type="ECO:0000256" key="3">
    <source>
        <dbReference type="ARBA" id="ARBA00022679"/>
    </source>
</evidence>
<dbReference type="Pfam" id="PF01553">
    <property type="entry name" value="Acyltransferase"/>
    <property type="match status" value="1"/>
</dbReference>
<evidence type="ECO:0000256" key="2">
    <source>
        <dbReference type="ARBA" id="ARBA00007937"/>
    </source>
</evidence>
<dbReference type="GO" id="GO:0010143">
    <property type="term" value="P:cutin biosynthetic process"/>
    <property type="evidence" value="ECO:0007669"/>
    <property type="project" value="TreeGrafter"/>
</dbReference>
<dbReference type="SUPFAM" id="SSF69593">
    <property type="entry name" value="Glycerol-3-phosphate (1)-acyltransferase"/>
    <property type="match status" value="1"/>
</dbReference>
<evidence type="ECO:0000256" key="1">
    <source>
        <dbReference type="ARBA" id="ARBA00004141"/>
    </source>
</evidence>
<evidence type="ECO:0000313" key="9">
    <source>
        <dbReference type="EMBL" id="KAF8401289.1"/>
    </source>
</evidence>
<name>A0A834Z4D7_TETSI</name>
<protein>
    <recommendedName>
        <fullName evidence="8">Phospholipid/glycerol acyltransferase domain-containing protein</fullName>
    </recommendedName>
</protein>
<proteinExistence type="inferred from homology"/>
<feature type="transmembrane region" description="Helical" evidence="7">
    <location>
        <begin position="72"/>
        <end position="99"/>
    </location>
</feature>
<keyword evidence="6 7" id="KW-0472">Membrane</keyword>
<dbReference type="OrthoDB" id="1854593at2759"/>
<comment type="subcellular location">
    <subcellularLocation>
        <location evidence="1">Membrane</location>
        <topology evidence="1">Multi-pass membrane protein</topology>
    </subcellularLocation>
</comment>
<dbReference type="SMART" id="SM00563">
    <property type="entry name" value="PlsC"/>
    <property type="match status" value="1"/>
</dbReference>
<evidence type="ECO:0000259" key="8">
    <source>
        <dbReference type="SMART" id="SM00563"/>
    </source>
</evidence>